<keyword evidence="3" id="KW-0460">Magnesium</keyword>
<gene>
    <name evidence="5" type="ORF">HDID_LOCUS3597</name>
</gene>
<keyword evidence="1" id="KW-0479">Metal-binding</keyword>
<dbReference type="AlphaFoldDB" id="A0A0R3SFI0"/>
<protein>
    <submittedName>
        <fullName evidence="7">Zgc:</fullName>
    </submittedName>
</protein>
<dbReference type="InterPro" id="IPR008380">
    <property type="entry name" value="HAD-SF_hydro_IG_5-nucl"/>
</dbReference>
<reference evidence="5 6" key="2">
    <citation type="submission" date="2018-11" db="EMBL/GenBank/DDBJ databases">
        <authorList>
            <consortium name="Pathogen Informatics"/>
        </authorList>
    </citation>
    <scope>NUCLEOTIDE SEQUENCE [LARGE SCALE GENOMIC DNA]</scope>
</reference>
<proteinExistence type="predicted"/>
<dbReference type="OrthoDB" id="10252832at2759"/>
<feature type="compositionally biased region" description="Acidic residues" evidence="4">
    <location>
        <begin position="205"/>
        <end position="218"/>
    </location>
</feature>
<dbReference type="SUPFAM" id="SSF56784">
    <property type="entry name" value="HAD-like"/>
    <property type="match status" value="1"/>
</dbReference>
<dbReference type="GO" id="GO:0046872">
    <property type="term" value="F:metal ion binding"/>
    <property type="evidence" value="ECO:0007669"/>
    <property type="project" value="UniProtKB-KW"/>
</dbReference>
<dbReference type="Pfam" id="PF05761">
    <property type="entry name" value="5_nucleotid"/>
    <property type="match status" value="1"/>
</dbReference>
<evidence type="ECO:0000256" key="1">
    <source>
        <dbReference type="ARBA" id="ARBA00022723"/>
    </source>
</evidence>
<accession>A0A0R3SFI0</accession>
<feature type="region of interest" description="Disordered" evidence="4">
    <location>
        <begin position="110"/>
        <end position="169"/>
    </location>
</feature>
<evidence type="ECO:0000256" key="2">
    <source>
        <dbReference type="ARBA" id="ARBA00022801"/>
    </source>
</evidence>
<evidence type="ECO:0000256" key="4">
    <source>
        <dbReference type="SAM" id="MobiDB-lite"/>
    </source>
</evidence>
<sequence length="231" mass="25614">MSDAYGLLGSIFRHGSRLTTFSSQAMQFADLYSYSCLNLIYYPLCYMFRAPPMLMPHESTVPHEETAMESFKDLEDSPCGLRRRTTTEAEMIKQIKALRLNKVMDVDDSYHSEQNGAEENEEAHEDTSTGSLPGARVQGESPLSQLIFAHFPPSSPKRTSVQMSGRHKSIGSCHLPYSHALPQPFHAIATPLEERSELIDNNNEANDEEDGAEIEGSETESSGSAEDACFA</sequence>
<evidence type="ECO:0000313" key="6">
    <source>
        <dbReference type="Proteomes" id="UP000274504"/>
    </source>
</evidence>
<evidence type="ECO:0000313" key="7">
    <source>
        <dbReference type="WBParaSite" id="HDID_0000359901-mRNA-1"/>
    </source>
</evidence>
<feature type="compositionally biased region" description="Low complexity" evidence="4">
    <location>
        <begin position="219"/>
        <end position="231"/>
    </location>
</feature>
<evidence type="ECO:0000313" key="5">
    <source>
        <dbReference type="EMBL" id="VDL35638.1"/>
    </source>
</evidence>
<evidence type="ECO:0000256" key="3">
    <source>
        <dbReference type="ARBA" id="ARBA00022842"/>
    </source>
</evidence>
<reference evidence="7" key="1">
    <citation type="submission" date="2017-02" db="UniProtKB">
        <authorList>
            <consortium name="WormBaseParasite"/>
        </authorList>
    </citation>
    <scope>IDENTIFICATION</scope>
</reference>
<dbReference type="GO" id="GO:0016787">
    <property type="term" value="F:hydrolase activity"/>
    <property type="evidence" value="ECO:0007669"/>
    <property type="project" value="UniProtKB-KW"/>
</dbReference>
<dbReference type="InterPro" id="IPR036412">
    <property type="entry name" value="HAD-like_sf"/>
</dbReference>
<organism evidence="7">
    <name type="scientific">Hymenolepis diminuta</name>
    <name type="common">Rat tapeworm</name>
    <dbReference type="NCBI Taxonomy" id="6216"/>
    <lineage>
        <taxon>Eukaryota</taxon>
        <taxon>Metazoa</taxon>
        <taxon>Spiralia</taxon>
        <taxon>Lophotrochozoa</taxon>
        <taxon>Platyhelminthes</taxon>
        <taxon>Cestoda</taxon>
        <taxon>Eucestoda</taxon>
        <taxon>Cyclophyllidea</taxon>
        <taxon>Hymenolepididae</taxon>
        <taxon>Hymenolepis</taxon>
    </lineage>
</organism>
<dbReference type="Proteomes" id="UP000274504">
    <property type="component" value="Unassembled WGS sequence"/>
</dbReference>
<keyword evidence="2" id="KW-0378">Hydrolase</keyword>
<dbReference type="EMBL" id="UYSG01001129">
    <property type="protein sequence ID" value="VDL35638.1"/>
    <property type="molecule type" value="Genomic_DNA"/>
</dbReference>
<dbReference type="WBParaSite" id="HDID_0000359901-mRNA-1">
    <property type="protein sequence ID" value="HDID_0000359901-mRNA-1"/>
    <property type="gene ID" value="HDID_0000359901"/>
</dbReference>
<name>A0A0R3SFI0_HYMDI</name>
<feature type="region of interest" description="Disordered" evidence="4">
    <location>
        <begin position="193"/>
        <end position="231"/>
    </location>
</feature>
<dbReference type="STRING" id="6216.A0A0R3SFI0"/>